<gene>
    <name evidence="1" type="ORF">D8S85_02770</name>
</gene>
<reference evidence="1 2" key="1">
    <citation type="submission" date="2018-10" db="EMBL/GenBank/DDBJ databases">
        <title>Butyricimonas faecalis sp. nov., isolated from human faeces and emended description of the genus Butyricimonas.</title>
        <authorList>
            <person name="Le Roy T."/>
            <person name="Van der Smissen P."/>
            <person name="Paquot A."/>
            <person name="Delzenne N."/>
            <person name="Muccioli G."/>
            <person name="Collet J.-F."/>
            <person name="Cani P.D."/>
        </authorList>
    </citation>
    <scope>NUCLEOTIDE SEQUENCE [LARGE SCALE GENOMIC DNA]</scope>
    <source>
        <strain evidence="1 2">H184</strain>
    </source>
</reference>
<dbReference type="EMBL" id="CP032819">
    <property type="protein sequence ID" value="AZS28578.1"/>
    <property type="molecule type" value="Genomic_DNA"/>
</dbReference>
<dbReference type="InterPro" id="IPR025563">
    <property type="entry name" value="DUF4286"/>
</dbReference>
<keyword evidence="2" id="KW-1185">Reference proteome</keyword>
<dbReference type="KEGG" id="buy:D8S85_02770"/>
<dbReference type="RefSeq" id="WP_106624730.1">
    <property type="nucleotide sequence ID" value="NZ_CP032819.1"/>
</dbReference>
<evidence type="ECO:0000313" key="1">
    <source>
        <dbReference type="EMBL" id="AZS28578.1"/>
    </source>
</evidence>
<sequence>MRFIYNTTFSIDENIAEEFIQVVQGGYIAYLKSKNLCNDILFTRVMIREGEGLSLSLQLIFPSAEEYTIFIEVYKDRLLHMLVDVFGENLLYFSTTLEEIE</sequence>
<evidence type="ECO:0000313" key="2">
    <source>
        <dbReference type="Proteomes" id="UP000270673"/>
    </source>
</evidence>
<proteinExistence type="predicted"/>
<organism evidence="1 2">
    <name type="scientific">Butyricimonas faecalis</name>
    <dbReference type="NCBI Taxonomy" id="2093856"/>
    <lineage>
        <taxon>Bacteria</taxon>
        <taxon>Pseudomonadati</taxon>
        <taxon>Bacteroidota</taxon>
        <taxon>Bacteroidia</taxon>
        <taxon>Bacteroidales</taxon>
        <taxon>Odoribacteraceae</taxon>
        <taxon>Butyricimonas</taxon>
    </lineage>
</organism>
<dbReference type="AlphaFoldDB" id="A0A3Q9ILG2"/>
<dbReference type="OrthoDB" id="1121837at2"/>
<dbReference type="Pfam" id="PF14114">
    <property type="entry name" value="DUF4286"/>
    <property type="match status" value="1"/>
</dbReference>
<protein>
    <submittedName>
        <fullName evidence="1">DUF4286 family protein</fullName>
    </submittedName>
</protein>
<name>A0A3Q9ILG2_9BACT</name>
<dbReference type="Proteomes" id="UP000270673">
    <property type="component" value="Chromosome"/>
</dbReference>
<accession>A0A3Q9ILG2</accession>